<dbReference type="InterPro" id="IPR036259">
    <property type="entry name" value="MFS_trans_sf"/>
</dbReference>
<feature type="transmembrane region" description="Helical" evidence="7">
    <location>
        <begin position="279"/>
        <end position="296"/>
    </location>
</feature>
<sequence>MTQVAQRPGNTYLAPLAISQLFTGTASWSLLIGILGYATYQLRAEPLQAGLLGLAWGLPAVFLGPLAGRLIDGRGPKPVALVSGAFSIAISLCLALAPGWELLLALVLLAGVGRAFMQPAIDAMPTWLARQPDERVASLWLGFATNVPVVLGPVVAAGTLSAGGMTAMFLVNASLHVLSLLIVGPLPARTRPAGDDGPAGAAGTWWLPRSPRTRAILVISLLVWLSYGCYSVLEILYVRDVLDSPVETFTVLQMIFGTGLLVTNLVLLRFPDALTSYRILLASVVFIGLAEIVYVGSSSVVVSAIGSLCWGLGAAVFGPACRASLLVSVPPDQHGAIMALWRSVQSAGSVVPPLLVGVAGQALGTQLTMIVTSVVVVLAGSVPALSRGRRP</sequence>
<evidence type="ECO:0000256" key="2">
    <source>
        <dbReference type="ARBA" id="ARBA00022448"/>
    </source>
</evidence>
<dbReference type="RefSeq" id="WP_284921278.1">
    <property type="nucleotide sequence ID" value="NZ_CP126980.1"/>
</dbReference>
<dbReference type="Gene3D" id="1.20.1250.20">
    <property type="entry name" value="MFS general substrate transporter like domains"/>
    <property type="match status" value="1"/>
</dbReference>
<dbReference type="Proteomes" id="UP001240150">
    <property type="component" value="Chromosome"/>
</dbReference>
<evidence type="ECO:0000256" key="3">
    <source>
        <dbReference type="ARBA" id="ARBA00022475"/>
    </source>
</evidence>
<feature type="transmembrane region" description="Helical" evidence="7">
    <location>
        <begin position="215"/>
        <end position="237"/>
    </location>
</feature>
<evidence type="ECO:0000256" key="4">
    <source>
        <dbReference type="ARBA" id="ARBA00022692"/>
    </source>
</evidence>
<keyword evidence="2" id="KW-0813">Transport</keyword>
<dbReference type="PROSITE" id="PS50850">
    <property type="entry name" value="MFS"/>
    <property type="match status" value="1"/>
</dbReference>
<accession>A0ABY8WU16</accession>
<feature type="domain" description="Major facilitator superfamily (MFS) profile" evidence="8">
    <location>
        <begin position="12"/>
        <end position="391"/>
    </location>
</feature>
<gene>
    <name evidence="9" type="ORF">ACTOB_003504</name>
</gene>
<evidence type="ECO:0000256" key="5">
    <source>
        <dbReference type="ARBA" id="ARBA00022989"/>
    </source>
</evidence>
<feature type="transmembrane region" description="Helical" evidence="7">
    <location>
        <begin position="366"/>
        <end position="385"/>
    </location>
</feature>
<feature type="transmembrane region" description="Helical" evidence="7">
    <location>
        <begin position="47"/>
        <end position="67"/>
    </location>
</feature>
<keyword evidence="10" id="KW-1185">Reference proteome</keyword>
<feature type="transmembrane region" description="Helical" evidence="7">
    <location>
        <begin position="12"/>
        <end position="35"/>
    </location>
</feature>
<evidence type="ECO:0000313" key="9">
    <source>
        <dbReference type="EMBL" id="WIM99839.1"/>
    </source>
</evidence>
<keyword evidence="3" id="KW-1003">Cell membrane</keyword>
<proteinExistence type="predicted"/>
<feature type="transmembrane region" description="Helical" evidence="7">
    <location>
        <begin position="136"/>
        <end position="156"/>
    </location>
</feature>
<feature type="transmembrane region" description="Helical" evidence="7">
    <location>
        <begin position="249"/>
        <end position="267"/>
    </location>
</feature>
<dbReference type="PANTHER" id="PTHR23517:SF13">
    <property type="entry name" value="MAJOR FACILITATOR SUPERFAMILY MFS_1"/>
    <property type="match status" value="1"/>
</dbReference>
<keyword evidence="5 7" id="KW-1133">Transmembrane helix</keyword>
<dbReference type="PANTHER" id="PTHR23517">
    <property type="entry name" value="RESISTANCE PROTEIN MDTM, PUTATIVE-RELATED-RELATED"/>
    <property type="match status" value="1"/>
</dbReference>
<protein>
    <submittedName>
        <fullName evidence="9">MFS transporter</fullName>
    </submittedName>
</protein>
<keyword evidence="6 7" id="KW-0472">Membrane</keyword>
<feature type="transmembrane region" description="Helical" evidence="7">
    <location>
        <begin position="162"/>
        <end position="183"/>
    </location>
</feature>
<evidence type="ECO:0000256" key="1">
    <source>
        <dbReference type="ARBA" id="ARBA00004651"/>
    </source>
</evidence>
<evidence type="ECO:0000256" key="6">
    <source>
        <dbReference type="ARBA" id="ARBA00023136"/>
    </source>
</evidence>
<organism evidence="9 10">
    <name type="scientific">Actinoplanes oblitus</name>
    <dbReference type="NCBI Taxonomy" id="3040509"/>
    <lineage>
        <taxon>Bacteria</taxon>
        <taxon>Bacillati</taxon>
        <taxon>Actinomycetota</taxon>
        <taxon>Actinomycetes</taxon>
        <taxon>Micromonosporales</taxon>
        <taxon>Micromonosporaceae</taxon>
        <taxon>Actinoplanes</taxon>
    </lineage>
</organism>
<dbReference type="InterPro" id="IPR050171">
    <property type="entry name" value="MFS_Transporters"/>
</dbReference>
<feature type="transmembrane region" description="Helical" evidence="7">
    <location>
        <begin position="79"/>
        <end position="97"/>
    </location>
</feature>
<evidence type="ECO:0000313" key="10">
    <source>
        <dbReference type="Proteomes" id="UP001240150"/>
    </source>
</evidence>
<keyword evidence="4 7" id="KW-0812">Transmembrane</keyword>
<name>A0ABY8WU16_9ACTN</name>
<comment type="subcellular location">
    <subcellularLocation>
        <location evidence="1">Cell membrane</location>
        <topology evidence="1">Multi-pass membrane protein</topology>
    </subcellularLocation>
</comment>
<evidence type="ECO:0000259" key="8">
    <source>
        <dbReference type="PROSITE" id="PS50850"/>
    </source>
</evidence>
<evidence type="ECO:0000256" key="7">
    <source>
        <dbReference type="SAM" id="Phobius"/>
    </source>
</evidence>
<dbReference type="SUPFAM" id="SSF103473">
    <property type="entry name" value="MFS general substrate transporter"/>
    <property type="match status" value="1"/>
</dbReference>
<dbReference type="EMBL" id="CP126980">
    <property type="protein sequence ID" value="WIM99839.1"/>
    <property type="molecule type" value="Genomic_DNA"/>
</dbReference>
<dbReference type="InterPro" id="IPR011701">
    <property type="entry name" value="MFS"/>
</dbReference>
<dbReference type="InterPro" id="IPR020846">
    <property type="entry name" value="MFS_dom"/>
</dbReference>
<dbReference type="Pfam" id="PF07690">
    <property type="entry name" value="MFS_1"/>
    <property type="match status" value="1"/>
</dbReference>
<reference evidence="9 10" key="1">
    <citation type="submission" date="2023-06" db="EMBL/GenBank/DDBJ databases">
        <authorList>
            <person name="Yushchuk O."/>
            <person name="Binda E."/>
            <person name="Ruckert-Reed C."/>
            <person name="Fedorenko V."/>
            <person name="Kalinowski J."/>
            <person name="Marinelli F."/>
        </authorList>
    </citation>
    <scope>NUCLEOTIDE SEQUENCE [LARGE SCALE GENOMIC DNA]</scope>
    <source>
        <strain evidence="9 10">NRRL 3884</strain>
    </source>
</reference>